<dbReference type="AlphaFoldDB" id="A0A0N4V021"/>
<dbReference type="EMBL" id="UXUI01007479">
    <property type="protein sequence ID" value="VDD87809.1"/>
    <property type="molecule type" value="Genomic_DNA"/>
</dbReference>
<reference evidence="3" key="1">
    <citation type="submission" date="2017-02" db="UniProtKB">
        <authorList>
            <consortium name="WormBaseParasite"/>
        </authorList>
    </citation>
    <scope>IDENTIFICATION</scope>
</reference>
<protein>
    <submittedName>
        <fullName evidence="1 3">Uncharacterized protein</fullName>
    </submittedName>
</protein>
<gene>
    <name evidence="1" type="ORF">EVEC_LOCUS2952</name>
</gene>
<name>A0A0N4V021_ENTVE</name>
<reference evidence="1 2" key="2">
    <citation type="submission" date="2018-10" db="EMBL/GenBank/DDBJ databases">
        <authorList>
            <consortium name="Pathogen Informatics"/>
        </authorList>
    </citation>
    <scope>NUCLEOTIDE SEQUENCE [LARGE SCALE GENOMIC DNA]</scope>
</reference>
<accession>A0A0N4V021</accession>
<dbReference type="WBParaSite" id="EVEC_0000324401-mRNA-1">
    <property type="protein sequence ID" value="EVEC_0000324401-mRNA-1"/>
    <property type="gene ID" value="EVEC_0000324401"/>
</dbReference>
<evidence type="ECO:0000313" key="1">
    <source>
        <dbReference type="EMBL" id="VDD87809.1"/>
    </source>
</evidence>
<keyword evidence="2" id="KW-1185">Reference proteome</keyword>
<dbReference type="Proteomes" id="UP000274131">
    <property type="component" value="Unassembled WGS sequence"/>
</dbReference>
<sequence>MDTMVIDKEIGLFVMKTQLFEEWRADGCGHNSRLKRPRGTFCPPRKSLSETDLTNAQLQRMYPELSENFR</sequence>
<organism evidence="3">
    <name type="scientific">Enterobius vermicularis</name>
    <name type="common">Human pinworm</name>
    <dbReference type="NCBI Taxonomy" id="51028"/>
    <lineage>
        <taxon>Eukaryota</taxon>
        <taxon>Metazoa</taxon>
        <taxon>Ecdysozoa</taxon>
        <taxon>Nematoda</taxon>
        <taxon>Chromadorea</taxon>
        <taxon>Rhabditida</taxon>
        <taxon>Spirurina</taxon>
        <taxon>Oxyuridomorpha</taxon>
        <taxon>Oxyuroidea</taxon>
        <taxon>Oxyuridae</taxon>
        <taxon>Enterobius</taxon>
    </lineage>
</organism>
<proteinExistence type="predicted"/>
<evidence type="ECO:0000313" key="2">
    <source>
        <dbReference type="Proteomes" id="UP000274131"/>
    </source>
</evidence>
<evidence type="ECO:0000313" key="3">
    <source>
        <dbReference type="WBParaSite" id="EVEC_0000324401-mRNA-1"/>
    </source>
</evidence>